<dbReference type="FunFam" id="3.40.50.12160:FF:000003">
    <property type="entry name" value="CDK5 regulatory subunit-associated protein 1"/>
    <property type="match status" value="1"/>
</dbReference>
<dbReference type="GO" id="GO:0046872">
    <property type="term" value="F:metal ion binding"/>
    <property type="evidence" value="ECO:0007669"/>
    <property type="project" value="UniProtKB-KW"/>
</dbReference>
<dbReference type="Gene3D" id="3.30.750.210">
    <property type="match status" value="1"/>
</dbReference>
<dbReference type="GO" id="GO:0051539">
    <property type="term" value="F:4 iron, 4 sulfur cluster binding"/>
    <property type="evidence" value="ECO:0007669"/>
    <property type="project" value="UniProtKB-KW"/>
</dbReference>
<dbReference type="InterPro" id="IPR001124">
    <property type="entry name" value="Lipid-bd_serum_glycop_C"/>
</dbReference>
<dbReference type="Proteomes" id="UP001239994">
    <property type="component" value="Unassembled WGS sequence"/>
</dbReference>
<dbReference type="Pfam" id="PF04055">
    <property type="entry name" value="Radical_SAM"/>
    <property type="match status" value="1"/>
</dbReference>
<comment type="caution">
    <text evidence="11">The sequence shown here is derived from an EMBL/GenBank/DDBJ whole genome shotgun (WGS) entry which is preliminary data.</text>
</comment>
<organism evidence="11 12">
    <name type="scientific">Electrophorus voltai</name>
    <dbReference type="NCBI Taxonomy" id="2609070"/>
    <lineage>
        <taxon>Eukaryota</taxon>
        <taxon>Metazoa</taxon>
        <taxon>Chordata</taxon>
        <taxon>Craniata</taxon>
        <taxon>Vertebrata</taxon>
        <taxon>Euteleostomi</taxon>
        <taxon>Actinopterygii</taxon>
        <taxon>Neopterygii</taxon>
        <taxon>Teleostei</taxon>
        <taxon>Ostariophysi</taxon>
        <taxon>Gymnotiformes</taxon>
        <taxon>Gymnotoidei</taxon>
        <taxon>Gymnotidae</taxon>
        <taxon>Electrophorus</taxon>
    </lineage>
</organism>
<dbReference type="PROSITE" id="PS51449">
    <property type="entry name" value="MTTASE_N"/>
    <property type="match status" value="1"/>
</dbReference>
<evidence type="ECO:0000256" key="2">
    <source>
        <dbReference type="ARBA" id="ARBA00022485"/>
    </source>
</evidence>
<feature type="signal peptide" evidence="8">
    <location>
        <begin position="1"/>
        <end position="19"/>
    </location>
</feature>
<feature type="chain" id="PRO_5042235311" description="CDK5 regulatory subunit associated protein 1" evidence="8">
    <location>
        <begin position="20"/>
        <end position="616"/>
    </location>
</feature>
<accession>A0AAD8YPN7</accession>
<dbReference type="PANTHER" id="PTHR43020:SF2">
    <property type="entry name" value="MITOCHONDRIAL TRNA METHYLTHIOTRANSFERASE CDK5RAP1"/>
    <property type="match status" value="1"/>
</dbReference>
<keyword evidence="4" id="KW-0479">Metal-binding</keyword>
<dbReference type="PROSITE" id="PS51918">
    <property type="entry name" value="RADICAL_SAM"/>
    <property type="match status" value="1"/>
</dbReference>
<dbReference type="EMBL" id="JAROKS010000150">
    <property type="protein sequence ID" value="KAK1784446.1"/>
    <property type="molecule type" value="Genomic_DNA"/>
</dbReference>
<dbReference type="InterPro" id="IPR007197">
    <property type="entry name" value="rSAM"/>
</dbReference>
<dbReference type="AlphaFoldDB" id="A0AAD8YPN7"/>
<keyword evidence="3" id="KW-0949">S-adenosyl-L-methionine</keyword>
<evidence type="ECO:0000313" key="11">
    <source>
        <dbReference type="EMBL" id="KAK1784446.1"/>
    </source>
</evidence>
<reference evidence="11" key="1">
    <citation type="submission" date="2023-03" db="EMBL/GenBank/DDBJ databases">
        <title>Electrophorus voltai genome.</title>
        <authorList>
            <person name="Bian C."/>
        </authorList>
    </citation>
    <scope>NUCLEOTIDE SEQUENCE</scope>
    <source>
        <strain evidence="11">CB-2022</strain>
        <tissue evidence="11">Muscle</tissue>
    </source>
</reference>
<dbReference type="InterPro" id="IPR017943">
    <property type="entry name" value="Bactericidal_perm-incr_a/b_dom"/>
</dbReference>
<name>A0AAD8YPN7_9TELE</name>
<dbReference type="SFLD" id="SFLDS00029">
    <property type="entry name" value="Radical_SAM"/>
    <property type="match status" value="1"/>
</dbReference>
<dbReference type="GO" id="GO:0005829">
    <property type="term" value="C:cytosol"/>
    <property type="evidence" value="ECO:0007669"/>
    <property type="project" value="TreeGrafter"/>
</dbReference>
<evidence type="ECO:0008006" key="13">
    <source>
        <dbReference type="Google" id="ProtNLM"/>
    </source>
</evidence>
<dbReference type="PROSITE" id="PS01278">
    <property type="entry name" value="MTTASE_RADICAL"/>
    <property type="match status" value="1"/>
</dbReference>
<evidence type="ECO:0000256" key="8">
    <source>
        <dbReference type="SAM" id="SignalP"/>
    </source>
</evidence>
<dbReference type="Pfam" id="PF00919">
    <property type="entry name" value="UPF0004"/>
    <property type="match status" value="1"/>
</dbReference>
<evidence type="ECO:0000313" key="12">
    <source>
        <dbReference type="Proteomes" id="UP001239994"/>
    </source>
</evidence>
<keyword evidence="5" id="KW-0408">Iron</keyword>
<dbReference type="PANTHER" id="PTHR43020">
    <property type="entry name" value="CDK5 REGULATORY SUBUNIT-ASSOCIATED PROTEIN 1"/>
    <property type="match status" value="1"/>
</dbReference>
<dbReference type="InterPro" id="IPR058240">
    <property type="entry name" value="rSAM_sf"/>
</dbReference>
<dbReference type="InterPro" id="IPR038135">
    <property type="entry name" value="Methylthiotransferase_N_sf"/>
</dbReference>
<feature type="region of interest" description="Disordered" evidence="7">
    <location>
        <begin position="145"/>
        <end position="177"/>
    </location>
</feature>
<keyword evidence="12" id="KW-1185">Reference proteome</keyword>
<evidence type="ECO:0000256" key="4">
    <source>
        <dbReference type="ARBA" id="ARBA00022723"/>
    </source>
</evidence>
<gene>
    <name evidence="11" type="ORF">P4O66_009875</name>
</gene>
<evidence type="ECO:0000256" key="1">
    <source>
        <dbReference type="ARBA" id="ARBA00001966"/>
    </source>
</evidence>
<dbReference type="SMART" id="SM00729">
    <property type="entry name" value="Elp3"/>
    <property type="match status" value="1"/>
</dbReference>
<dbReference type="GO" id="GO:0035597">
    <property type="term" value="F:tRNA-2-methylthio-N(6)-dimethylallyladenosine(37) synthase activity"/>
    <property type="evidence" value="ECO:0007669"/>
    <property type="project" value="TreeGrafter"/>
</dbReference>
<evidence type="ECO:0000256" key="5">
    <source>
        <dbReference type="ARBA" id="ARBA00023004"/>
    </source>
</evidence>
<dbReference type="InterPro" id="IPR020612">
    <property type="entry name" value="Methylthiotransferase_CS"/>
</dbReference>
<keyword evidence="2" id="KW-0004">4Fe-4S</keyword>
<evidence type="ECO:0000259" key="9">
    <source>
        <dbReference type="PROSITE" id="PS51449"/>
    </source>
</evidence>
<feature type="domain" description="MTTase N-terminal" evidence="9">
    <location>
        <begin position="87"/>
        <end position="225"/>
    </location>
</feature>
<dbReference type="Pfam" id="PF02886">
    <property type="entry name" value="LBP_BPI_CETP_C"/>
    <property type="match status" value="1"/>
</dbReference>
<protein>
    <recommendedName>
        <fullName evidence="13">CDK5 regulatory subunit associated protein 1</fullName>
    </recommendedName>
</protein>
<dbReference type="SUPFAM" id="SSF102114">
    <property type="entry name" value="Radical SAM enzymes"/>
    <property type="match status" value="1"/>
</dbReference>
<evidence type="ECO:0000256" key="6">
    <source>
        <dbReference type="ARBA" id="ARBA00023014"/>
    </source>
</evidence>
<proteinExistence type="predicted"/>
<keyword evidence="8" id="KW-0732">Signal</keyword>
<keyword evidence="6" id="KW-0411">Iron-sulfur</keyword>
<evidence type="ECO:0000256" key="3">
    <source>
        <dbReference type="ARBA" id="ARBA00022691"/>
    </source>
</evidence>
<sequence length="616" mass="69353">MMSARRLRLLVFSVQKCLSQLADKCRGYCSVSLSSTPTNETDETRVSTFKTKLSSLRVLQAKVQLRRNRNMRNRIFLKKVVWRSYGKVLYFETYGCQMNVNDTEIAWSNLQKGGYVRTHELSEADVVFFVTCSIRWEKPISGKGRADHLEQTQTSSSSEKEASKEQHSIKDRSPGKTSHFTIVLHSRCMAERLKTELLEKERVVDVVAGPDAYRDLLRLLALAHGGQRTSNVLLSLEEAYADVMPIHHSGHSAFVSIMRGCDNMCSYCIVPFTWGRERSRPVSSILEEVRMLSDQGVKEVTLLGQNVNSYRDVSGDGASKSELGSHLSRGFSTVFPRVSLSSDFITGFCGETEEDHQQSVSLIREVGYNVAFLFAYSMRKKTQAYHRLGDDIPAEVKKLSPGGAYLYESKKSSQDLCGRNDGNVKVIFPRKDLLSYPTDTNPVTVKAGDYVLVKVSSYFSLLLLHVYLSVLRLKQEHVFTHTHTHTDIYELYVWNIYSEITSASSQSLQGHAFSHASLSDGHPRRLLMHRQLHISLGSFTTLECTRNPLLPPTPFSLPPDESNMLYMGISAFTANSAGFVYKNAGALTLRITDDMIPRASPYRLNTKTFEALIPQV</sequence>
<dbReference type="InterPro" id="IPR013848">
    <property type="entry name" value="Methylthiotransferase_N"/>
</dbReference>
<dbReference type="GO" id="GO:0008289">
    <property type="term" value="F:lipid binding"/>
    <property type="evidence" value="ECO:0007669"/>
    <property type="project" value="InterPro"/>
</dbReference>
<dbReference type="Gene3D" id="3.40.50.12160">
    <property type="entry name" value="Methylthiotransferase, N-terminal domain"/>
    <property type="match status" value="1"/>
</dbReference>
<evidence type="ECO:0000256" key="7">
    <source>
        <dbReference type="SAM" id="MobiDB-lite"/>
    </source>
</evidence>
<dbReference type="InterPro" id="IPR006638">
    <property type="entry name" value="Elp3/MiaA/NifB-like_rSAM"/>
</dbReference>
<evidence type="ECO:0000259" key="10">
    <source>
        <dbReference type="PROSITE" id="PS51918"/>
    </source>
</evidence>
<feature type="compositionally biased region" description="Basic and acidic residues" evidence="7">
    <location>
        <begin position="158"/>
        <end position="174"/>
    </location>
</feature>
<dbReference type="GO" id="GO:0005739">
    <property type="term" value="C:mitochondrion"/>
    <property type="evidence" value="ECO:0007669"/>
    <property type="project" value="TreeGrafter"/>
</dbReference>
<dbReference type="Gene3D" id="3.15.20.10">
    <property type="entry name" value="Bactericidal permeability-increasing protein, domain 2"/>
    <property type="match status" value="1"/>
</dbReference>
<feature type="domain" description="Radical SAM core" evidence="10">
    <location>
        <begin position="247"/>
        <end position="462"/>
    </location>
</feature>
<comment type="cofactor">
    <cofactor evidence="1">
        <name>[4Fe-4S] cluster</name>
        <dbReference type="ChEBI" id="CHEBI:49883"/>
    </cofactor>
</comment>
<dbReference type="SUPFAM" id="SSF55394">
    <property type="entry name" value="Bactericidal permeability-increasing protein, BPI"/>
    <property type="match status" value="1"/>
</dbReference>